<evidence type="ECO:0000256" key="3">
    <source>
        <dbReference type="ARBA" id="ARBA00022792"/>
    </source>
</evidence>
<evidence type="ECO:0000313" key="8">
    <source>
        <dbReference type="Proteomes" id="UP000000305"/>
    </source>
</evidence>
<evidence type="ECO:0000313" key="7">
    <source>
        <dbReference type="EMBL" id="EFX61260.1"/>
    </source>
</evidence>
<evidence type="ECO:0000256" key="6">
    <source>
        <dbReference type="SAM" id="Phobius"/>
    </source>
</evidence>
<dbReference type="GO" id="GO:0006119">
    <property type="term" value="P:oxidative phosphorylation"/>
    <property type="evidence" value="ECO:0000318"/>
    <property type="project" value="GO_Central"/>
</dbReference>
<dbReference type="OrthoDB" id="5966508at2759"/>
<dbReference type="HOGENOM" id="CLU_2529733_0_0_1"/>
<evidence type="ECO:0000256" key="5">
    <source>
        <dbReference type="ARBA" id="ARBA00023136"/>
    </source>
</evidence>
<organism evidence="7 8">
    <name type="scientific">Daphnia pulex</name>
    <name type="common">Water flea</name>
    <dbReference type="NCBI Taxonomy" id="6669"/>
    <lineage>
        <taxon>Eukaryota</taxon>
        <taxon>Metazoa</taxon>
        <taxon>Ecdysozoa</taxon>
        <taxon>Arthropoda</taxon>
        <taxon>Crustacea</taxon>
        <taxon>Branchiopoda</taxon>
        <taxon>Diplostraca</taxon>
        <taxon>Cladocera</taxon>
        <taxon>Anomopoda</taxon>
        <taxon>Daphniidae</taxon>
        <taxon>Daphnia</taxon>
    </lineage>
</organism>
<gene>
    <name evidence="7" type="ORF">DAPPUDRAFT_305858</name>
</gene>
<keyword evidence="4" id="KW-0496">Mitochondrion</keyword>
<proteinExistence type="inferred from homology"/>
<keyword evidence="8" id="KW-1185">Reference proteome</keyword>
<evidence type="ECO:0000256" key="4">
    <source>
        <dbReference type="ARBA" id="ARBA00023128"/>
    </source>
</evidence>
<sequence length="84" mass="9405">MNAIQRLVTVSRLAGTRQMSSAKMTPELAKIRAKQEFFQLADGNMVHEKTPADRVAFFLTSALIVAGMGMTLKFYYDFAFPKKA</sequence>
<name>E9I418_DAPPU</name>
<dbReference type="InterPro" id="IPR036539">
    <property type="entry name" value="Cyt_c_oxidase_su7a_sf"/>
</dbReference>
<evidence type="ECO:0000256" key="1">
    <source>
        <dbReference type="ARBA" id="ARBA00004273"/>
    </source>
</evidence>
<dbReference type="GO" id="GO:0005743">
    <property type="term" value="C:mitochondrial inner membrane"/>
    <property type="evidence" value="ECO:0007669"/>
    <property type="project" value="UniProtKB-SubCell"/>
</dbReference>
<dbReference type="GO" id="GO:0045277">
    <property type="term" value="C:respiratory chain complex IV"/>
    <property type="evidence" value="ECO:0007669"/>
    <property type="project" value="InterPro"/>
</dbReference>
<dbReference type="AlphaFoldDB" id="E9I418"/>
<dbReference type="KEGG" id="dpx:DAPPUDRAFT_305858"/>
<keyword evidence="3" id="KW-0999">Mitochondrion inner membrane</keyword>
<feature type="transmembrane region" description="Helical" evidence="6">
    <location>
        <begin position="55"/>
        <end position="76"/>
    </location>
</feature>
<dbReference type="Gene3D" id="4.10.91.10">
    <property type="entry name" value="Cytochrome c oxidase, subunit VIIa"/>
    <property type="match status" value="1"/>
</dbReference>
<dbReference type="GO" id="GO:0006123">
    <property type="term" value="P:mitochondrial electron transport, cytochrome c to oxygen"/>
    <property type="evidence" value="ECO:0007669"/>
    <property type="project" value="InterPro"/>
</dbReference>
<protein>
    <submittedName>
        <fullName evidence="7">Uncharacterized protein</fullName>
    </submittedName>
</protein>
<accession>E9I418</accession>
<dbReference type="SUPFAM" id="SSF81419">
    <property type="entry name" value="Mitochondrial cytochrome c oxidase subunit VIIa"/>
    <property type="match status" value="1"/>
</dbReference>
<comment type="similarity">
    <text evidence="2">Belongs to the cytochrome c oxidase VIIa family.</text>
</comment>
<keyword evidence="6" id="KW-1133">Transmembrane helix</keyword>
<keyword evidence="5 6" id="KW-0472">Membrane</keyword>
<evidence type="ECO:0000256" key="2">
    <source>
        <dbReference type="ARBA" id="ARBA00009331"/>
    </source>
</evidence>
<dbReference type="GO" id="GO:0031966">
    <property type="term" value="C:mitochondrial membrane"/>
    <property type="evidence" value="ECO:0000318"/>
    <property type="project" value="GO_Central"/>
</dbReference>
<comment type="subcellular location">
    <subcellularLocation>
        <location evidence="1">Mitochondrion inner membrane</location>
    </subcellularLocation>
</comment>
<dbReference type="InParanoid" id="E9I418"/>
<dbReference type="GO" id="GO:1902600">
    <property type="term" value="P:proton transmembrane transport"/>
    <property type="evidence" value="ECO:0007669"/>
    <property type="project" value="GOC"/>
</dbReference>
<dbReference type="EMBL" id="GL734868">
    <property type="protein sequence ID" value="EFX61260.1"/>
    <property type="molecule type" value="Genomic_DNA"/>
</dbReference>
<keyword evidence="6" id="KW-0812">Transmembrane</keyword>
<dbReference type="STRING" id="6669.E9I418"/>
<dbReference type="GO" id="GO:0098803">
    <property type="term" value="C:respiratory chain complex"/>
    <property type="evidence" value="ECO:0000318"/>
    <property type="project" value="GO_Central"/>
</dbReference>
<reference evidence="7 8" key="1">
    <citation type="journal article" date="2011" name="Science">
        <title>The ecoresponsive genome of Daphnia pulex.</title>
        <authorList>
            <person name="Colbourne J.K."/>
            <person name="Pfrender M.E."/>
            <person name="Gilbert D."/>
            <person name="Thomas W.K."/>
            <person name="Tucker A."/>
            <person name="Oakley T.H."/>
            <person name="Tokishita S."/>
            <person name="Aerts A."/>
            <person name="Arnold G.J."/>
            <person name="Basu M.K."/>
            <person name="Bauer D.J."/>
            <person name="Caceres C.E."/>
            <person name="Carmel L."/>
            <person name="Casola C."/>
            <person name="Choi J.H."/>
            <person name="Detter J.C."/>
            <person name="Dong Q."/>
            <person name="Dusheyko S."/>
            <person name="Eads B.D."/>
            <person name="Frohlich T."/>
            <person name="Geiler-Samerotte K.A."/>
            <person name="Gerlach D."/>
            <person name="Hatcher P."/>
            <person name="Jogdeo S."/>
            <person name="Krijgsveld J."/>
            <person name="Kriventseva E.V."/>
            <person name="Kultz D."/>
            <person name="Laforsch C."/>
            <person name="Lindquist E."/>
            <person name="Lopez J."/>
            <person name="Manak J.R."/>
            <person name="Muller J."/>
            <person name="Pangilinan J."/>
            <person name="Patwardhan R.P."/>
            <person name="Pitluck S."/>
            <person name="Pritham E.J."/>
            <person name="Rechtsteiner A."/>
            <person name="Rho M."/>
            <person name="Rogozin I.B."/>
            <person name="Sakarya O."/>
            <person name="Salamov A."/>
            <person name="Schaack S."/>
            <person name="Shapiro H."/>
            <person name="Shiga Y."/>
            <person name="Skalitzky C."/>
            <person name="Smith Z."/>
            <person name="Souvorov A."/>
            <person name="Sung W."/>
            <person name="Tang Z."/>
            <person name="Tsuchiya D."/>
            <person name="Tu H."/>
            <person name="Vos H."/>
            <person name="Wang M."/>
            <person name="Wolf Y.I."/>
            <person name="Yamagata H."/>
            <person name="Yamada T."/>
            <person name="Ye Y."/>
            <person name="Shaw J.R."/>
            <person name="Andrews J."/>
            <person name="Crease T.J."/>
            <person name="Tang H."/>
            <person name="Lucas S.M."/>
            <person name="Robertson H.M."/>
            <person name="Bork P."/>
            <person name="Koonin E.V."/>
            <person name="Zdobnov E.M."/>
            <person name="Grigoriev I.V."/>
            <person name="Lynch M."/>
            <person name="Boore J.L."/>
        </authorList>
    </citation>
    <scope>NUCLEOTIDE SEQUENCE [LARGE SCALE GENOMIC DNA]</scope>
</reference>
<dbReference type="Proteomes" id="UP000000305">
    <property type="component" value="Unassembled WGS sequence"/>
</dbReference>